<dbReference type="AlphaFoldDB" id="A0A1L7CV21"/>
<dbReference type="KEGG" id="cfk:CFRA_11110"/>
<keyword evidence="4" id="KW-1185">Reference proteome</keyword>
<evidence type="ECO:0000256" key="2">
    <source>
        <dbReference type="SAM" id="Phobius"/>
    </source>
</evidence>
<reference evidence="3 4" key="1">
    <citation type="submission" date="2014-08" db="EMBL/GenBank/DDBJ databases">
        <title>Complete genome sequence of Corynebacterium frankenforstense ST18(T) (=DSM 45800(T)), isolated from raw cow milk.</title>
        <authorList>
            <person name="Ruckert C."/>
            <person name="Albersmeier A."/>
            <person name="Winkler A."/>
            <person name="Lipski A."/>
            <person name="Kalinowski J."/>
        </authorList>
    </citation>
    <scope>NUCLEOTIDE SEQUENCE [LARGE SCALE GENOMIC DNA]</scope>
    <source>
        <strain evidence="3 4">ST18</strain>
    </source>
</reference>
<protein>
    <submittedName>
        <fullName evidence="3">Uncharacterized protein</fullName>
    </submittedName>
</protein>
<sequence>MADHDLHDRPDGAAPRRPSWAKPVLIAAIVVLVLTVGALVGYAVTRGPEDGETVAATSTDDPADGAASGSVDENAGDSPAPSDGSADDSAEGTADAPTGGSDPHQMLEEYIAFGTDTEARTDWLEQHAYQGLPEAHDRDGKTLEEFAAQEADAYDTQLGASGATPTPDIRNEYYLSETAHLPGDDVLADLNQQFGGEISDFFAADLMHEADGMPHVLAVQFVESNGVWYYLVSANQ</sequence>
<proteinExistence type="predicted"/>
<evidence type="ECO:0000256" key="1">
    <source>
        <dbReference type="SAM" id="MobiDB-lite"/>
    </source>
</evidence>
<evidence type="ECO:0000313" key="3">
    <source>
        <dbReference type="EMBL" id="APT89683.1"/>
    </source>
</evidence>
<gene>
    <name evidence="3" type="ORF">CFRA_11110</name>
</gene>
<accession>A0A1L7CV21</accession>
<keyword evidence="2" id="KW-0812">Transmembrane</keyword>
<keyword evidence="2" id="KW-1133">Transmembrane helix</keyword>
<feature type="transmembrane region" description="Helical" evidence="2">
    <location>
        <begin position="24"/>
        <end position="44"/>
    </location>
</feature>
<feature type="region of interest" description="Disordered" evidence="1">
    <location>
        <begin position="51"/>
        <end position="104"/>
    </location>
</feature>
<organism evidence="3 4">
    <name type="scientific">Corynebacterium frankenforstense DSM 45800</name>
    <dbReference type="NCBI Taxonomy" id="1437875"/>
    <lineage>
        <taxon>Bacteria</taxon>
        <taxon>Bacillati</taxon>
        <taxon>Actinomycetota</taxon>
        <taxon>Actinomycetes</taxon>
        <taxon>Mycobacteriales</taxon>
        <taxon>Corynebacteriaceae</taxon>
        <taxon>Corynebacterium</taxon>
    </lineage>
</organism>
<evidence type="ECO:0000313" key="4">
    <source>
        <dbReference type="Proteomes" id="UP000185434"/>
    </source>
</evidence>
<name>A0A1L7CV21_9CORY</name>
<dbReference type="RefSeq" id="WP_075664677.1">
    <property type="nucleotide sequence ID" value="NZ_CP009247.1"/>
</dbReference>
<dbReference type="Proteomes" id="UP000185434">
    <property type="component" value="Chromosome"/>
</dbReference>
<dbReference type="EMBL" id="CP009247">
    <property type="protein sequence ID" value="APT89683.1"/>
    <property type="molecule type" value="Genomic_DNA"/>
</dbReference>
<keyword evidence="2" id="KW-0472">Membrane</keyword>